<protein>
    <submittedName>
        <fullName evidence="2">Polyol permease</fullName>
    </submittedName>
</protein>
<evidence type="ECO:0000256" key="1">
    <source>
        <dbReference type="SAM" id="Phobius"/>
    </source>
</evidence>
<gene>
    <name evidence="2" type="ORF">NCTC12120_04230</name>
</gene>
<keyword evidence="1" id="KW-0472">Membrane</keyword>
<dbReference type="AlphaFoldDB" id="A0A2X3J4Z3"/>
<reference evidence="2 3" key="1">
    <citation type="submission" date="2018-06" db="EMBL/GenBank/DDBJ databases">
        <authorList>
            <consortium name="Pathogen Informatics"/>
            <person name="Doyle S."/>
        </authorList>
    </citation>
    <scope>NUCLEOTIDE SEQUENCE [LARGE SCALE GENOMIC DNA]</scope>
    <source>
        <strain evidence="2 3">NCTC12120</strain>
    </source>
</reference>
<organism evidence="2 3">
    <name type="scientific">Cedecea neteri</name>
    <dbReference type="NCBI Taxonomy" id="158822"/>
    <lineage>
        <taxon>Bacteria</taxon>
        <taxon>Pseudomonadati</taxon>
        <taxon>Pseudomonadota</taxon>
        <taxon>Gammaproteobacteria</taxon>
        <taxon>Enterobacterales</taxon>
        <taxon>Enterobacteriaceae</taxon>
        <taxon>Cedecea</taxon>
    </lineage>
</organism>
<keyword evidence="1" id="KW-1133">Transmembrane helix</keyword>
<evidence type="ECO:0000313" key="3">
    <source>
        <dbReference type="Proteomes" id="UP000251197"/>
    </source>
</evidence>
<dbReference type="Proteomes" id="UP000251197">
    <property type="component" value="Unassembled WGS sequence"/>
</dbReference>
<evidence type="ECO:0000313" key="2">
    <source>
        <dbReference type="EMBL" id="SQC91081.1"/>
    </source>
</evidence>
<proteinExistence type="predicted"/>
<keyword evidence="1" id="KW-0812">Transmembrane</keyword>
<accession>A0A2X3J4Z3</accession>
<feature type="transmembrane region" description="Helical" evidence="1">
    <location>
        <begin position="12"/>
        <end position="40"/>
    </location>
</feature>
<dbReference type="EMBL" id="UAVU01000007">
    <property type="protein sequence ID" value="SQC91081.1"/>
    <property type="molecule type" value="Genomic_DNA"/>
</dbReference>
<name>A0A2X3J4Z3_9ENTR</name>
<sequence length="62" mass="6832">MSNFVAPAIASLILPFFDIVGVVWAYTGLYLFAGILTFIIKVPQPKREKNKTSSGEMSPVEQ</sequence>